<gene>
    <name evidence="1" type="ORF">QH948_00020</name>
</gene>
<dbReference type="Proteomes" id="UP001244136">
    <property type="component" value="Chromosome"/>
</dbReference>
<proteinExistence type="predicted"/>
<organism evidence="1 2">
    <name type="scientific">Tessaracoccus lacteus</name>
    <dbReference type="NCBI Taxonomy" id="3041766"/>
    <lineage>
        <taxon>Bacteria</taxon>
        <taxon>Bacillati</taxon>
        <taxon>Actinomycetota</taxon>
        <taxon>Actinomycetes</taxon>
        <taxon>Propionibacteriales</taxon>
        <taxon>Propionibacteriaceae</taxon>
        <taxon>Tessaracoccus</taxon>
    </lineage>
</organism>
<dbReference type="EMBL" id="CP123967">
    <property type="protein sequence ID" value="WGT47218.1"/>
    <property type="molecule type" value="Genomic_DNA"/>
</dbReference>
<keyword evidence="2" id="KW-1185">Reference proteome</keyword>
<name>A0ABY8PXK0_9ACTN</name>
<sequence>MARTPHPLAPAPFDTGELDELLAKHGRFIAYPVAAEITTLSVRSLKRETAAGNLPCYRIGSARALRVKTLDAVRLIQQVA</sequence>
<evidence type="ECO:0000313" key="1">
    <source>
        <dbReference type="EMBL" id="WGT47218.1"/>
    </source>
</evidence>
<dbReference type="RefSeq" id="WP_281144953.1">
    <property type="nucleotide sequence ID" value="NZ_CP123967.1"/>
</dbReference>
<evidence type="ECO:0000313" key="2">
    <source>
        <dbReference type="Proteomes" id="UP001244136"/>
    </source>
</evidence>
<protein>
    <recommendedName>
        <fullName evidence="3">DNA-binding protein</fullName>
    </recommendedName>
</protein>
<accession>A0ABY8PXK0</accession>
<evidence type="ECO:0008006" key="3">
    <source>
        <dbReference type="Google" id="ProtNLM"/>
    </source>
</evidence>
<reference evidence="1 2" key="1">
    <citation type="journal article" date="2008" name="Int. J. Syst. Evol. Microbiol.">
        <title>Tessaracoccus flavescens sp. nov., isolated from marine sediment.</title>
        <authorList>
            <person name="Lee D.W."/>
            <person name="Lee S.D."/>
        </authorList>
    </citation>
    <scope>NUCLEOTIDE SEQUENCE [LARGE SCALE GENOMIC DNA]</scope>
    <source>
        <strain evidence="1 2">T21</strain>
    </source>
</reference>